<evidence type="ECO:0000256" key="5">
    <source>
        <dbReference type="ARBA" id="ARBA00022723"/>
    </source>
</evidence>
<evidence type="ECO:0000256" key="4">
    <source>
        <dbReference type="ARBA" id="ARBA00022670"/>
    </source>
</evidence>
<dbReference type="InterPro" id="IPR001930">
    <property type="entry name" value="Peptidase_M1"/>
</dbReference>
<accession>A0A381NLS5</accession>
<evidence type="ECO:0000313" key="11">
    <source>
        <dbReference type="EMBL" id="SUZ54778.1"/>
    </source>
</evidence>
<dbReference type="InterPro" id="IPR050344">
    <property type="entry name" value="Peptidase_M1_aminopeptidases"/>
</dbReference>
<dbReference type="AlphaFoldDB" id="A0A381NLS5"/>
<gene>
    <name evidence="11" type="ORF">METZ01_LOCUS7632</name>
</gene>
<feature type="domain" description="Peptidase M1 membrane alanine aminopeptidase" evidence="9">
    <location>
        <begin position="241"/>
        <end position="448"/>
    </location>
</feature>
<dbReference type="CDD" id="cd09603">
    <property type="entry name" value="M1_APN_like"/>
    <property type="match status" value="1"/>
</dbReference>
<dbReference type="SUPFAM" id="SSF55486">
    <property type="entry name" value="Metalloproteases ('zincins'), catalytic domain"/>
    <property type="match status" value="1"/>
</dbReference>
<sequence>MKIIFLFFLTGALLADDKVPYQRTRDRQVDVHHIKIDITVNLKTESVAGHVIHTLSPLHSSLSVIDLDAEDMVIGRVRMNGKDIQFIQDGEFVHLDLDKAIGWQDTVDIHLDYSAKPLKGLFFIAPDDTYPEKHWQAWTQGEEMDNHHWVPMYDYPNDRATFECILTVDKKYTAVSNGELLAKEDNQDGTRTWHWRENFPMVGYLISFAIGEYVQVEDTYNGIPVNYWVYAENRHEAMRSFGKTPDMIKYFNEKTGVDYPYEKYDQVIVEDFMFGGMENITLTHNTDRTMYDEFAVPDHSSDGLVAHELAHQWYGDLLTTRNWANIWLNEGFATFFARKYREHDLGYDEGEYIRLGEIRGYMAQDKRLRRPTVYHHFYDPMELFNSHVYAKGSLILNMIHDHLGDDGFWRAIQHYTRTYQYDNVETADLKRAIEETTGQNMEWFFKQWLYEPGYPEYKVSWTYNSRNATVKLHVQQTQDIKTTDLFKMPVQVQVDGQIHSIWIEDQDMIYELPVDKRPKMVVFNAGSRIPCKVTFQKSTTEWILQLEKGSHILDRIAAAQELSQKKGRRSVELALLKAVESDPFWGVRKEAAAAFGKLKTKKYDKELIRLVEGQDNRVKRAIYHCLKNYKGNEQVAAFLMEVIETEDKYYGIADAFKALVAVDSAAARKKAETLLDLDSHNDTVRGAAISYFGTVKTDGNYRRLKQLAAYGGTTWQARPQAVNQLGQYVKMKPETVDLFVDYLSDRNRSVRQSAIRALSKYGNKSHFSALDELAAWDPIVARHVRMAKKYMLKPKKTKKSALDKELDELHQKLDDIRKIIK</sequence>
<dbReference type="PRINTS" id="PR00756">
    <property type="entry name" value="ALADIPTASE"/>
</dbReference>
<dbReference type="GO" id="GO:0005615">
    <property type="term" value="C:extracellular space"/>
    <property type="evidence" value="ECO:0007669"/>
    <property type="project" value="TreeGrafter"/>
</dbReference>
<dbReference type="InterPro" id="IPR042097">
    <property type="entry name" value="Aminopeptidase_N-like_N_sf"/>
</dbReference>
<protein>
    <submittedName>
        <fullName evidence="11">Uncharacterized protein</fullName>
    </submittedName>
</protein>
<keyword evidence="3" id="KW-0031">Aminopeptidase</keyword>
<dbReference type="InterPro" id="IPR014782">
    <property type="entry name" value="Peptidase_M1_dom"/>
</dbReference>
<dbReference type="GO" id="GO:0042277">
    <property type="term" value="F:peptide binding"/>
    <property type="evidence" value="ECO:0007669"/>
    <property type="project" value="TreeGrafter"/>
</dbReference>
<evidence type="ECO:0000259" key="9">
    <source>
        <dbReference type="Pfam" id="PF01433"/>
    </source>
</evidence>
<comment type="cofactor">
    <cofactor evidence="1">
        <name>Zn(2+)</name>
        <dbReference type="ChEBI" id="CHEBI:29105"/>
    </cofactor>
</comment>
<keyword evidence="8" id="KW-0482">Metalloprotease</keyword>
<evidence type="ECO:0000256" key="7">
    <source>
        <dbReference type="ARBA" id="ARBA00022833"/>
    </source>
</evidence>
<evidence type="ECO:0000256" key="3">
    <source>
        <dbReference type="ARBA" id="ARBA00022438"/>
    </source>
</evidence>
<dbReference type="SUPFAM" id="SSF63737">
    <property type="entry name" value="Leukotriene A4 hydrolase N-terminal domain"/>
    <property type="match status" value="1"/>
</dbReference>
<keyword evidence="5" id="KW-0479">Metal-binding</keyword>
<reference evidence="11" key="1">
    <citation type="submission" date="2018-05" db="EMBL/GenBank/DDBJ databases">
        <authorList>
            <person name="Lanie J.A."/>
            <person name="Ng W.-L."/>
            <person name="Kazmierczak K.M."/>
            <person name="Andrzejewski T.M."/>
            <person name="Davidsen T.M."/>
            <person name="Wayne K.J."/>
            <person name="Tettelin H."/>
            <person name="Glass J.I."/>
            <person name="Rusch D."/>
            <person name="Podicherti R."/>
            <person name="Tsui H.-C.T."/>
            <person name="Winkler M.E."/>
        </authorList>
    </citation>
    <scope>NUCLEOTIDE SEQUENCE</scope>
</reference>
<dbReference type="Gene3D" id="2.60.40.1730">
    <property type="entry name" value="tricorn interacting facor f3 domain"/>
    <property type="match status" value="1"/>
</dbReference>
<dbReference type="InterPro" id="IPR027268">
    <property type="entry name" value="Peptidase_M4/M1_CTD_sf"/>
</dbReference>
<dbReference type="PANTHER" id="PTHR11533:SF174">
    <property type="entry name" value="PUROMYCIN-SENSITIVE AMINOPEPTIDASE-RELATED"/>
    <property type="match status" value="1"/>
</dbReference>
<organism evidence="11">
    <name type="scientific">marine metagenome</name>
    <dbReference type="NCBI Taxonomy" id="408172"/>
    <lineage>
        <taxon>unclassified sequences</taxon>
        <taxon>metagenomes</taxon>
        <taxon>ecological metagenomes</taxon>
    </lineage>
</organism>
<proteinExistence type="inferred from homology"/>
<dbReference type="InterPro" id="IPR016024">
    <property type="entry name" value="ARM-type_fold"/>
</dbReference>
<dbReference type="GO" id="GO:0005737">
    <property type="term" value="C:cytoplasm"/>
    <property type="evidence" value="ECO:0007669"/>
    <property type="project" value="TreeGrafter"/>
</dbReference>
<dbReference type="PANTHER" id="PTHR11533">
    <property type="entry name" value="PROTEASE M1 ZINC METALLOPROTEASE"/>
    <property type="match status" value="1"/>
</dbReference>
<comment type="similarity">
    <text evidence="2">Belongs to the peptidase M1 family.</text>
</comment>
<name>A0A381NLS5_9ZZZZ</name>
<keyword evidence="6" id="KW-0378">Hydrolase</keyword>
<dbReference type="GO" id="GO:0008270">
    <property type="term" value="F:zinc ion binding"/>
    <property type="evidence" value="ECO:0007669"/>
    <property type="project" value="InterPro"/>
</dbReference>
<dbReference type="Gene3D" id="1.25.10.10">
    <property type="entry name" value="Leucine-rich Repeat Variant"/>
    <property type="match status" value="2"/>
</dbReference>
<evidence type="ECO:0000256" key="1">
    <source>
        <dbReference type="ARBA" id="ARBA00001947"/>
    </source>
</evidence>
<dbReference type="GO" id="GO:0006508">
    <property type="term" value="P:proteolysis"/>
    <property type="evidence" value="ECO:0007669"/>
    <property type="project" value="UniProtKB-KW"/>
</dbReference>
<keyword evidence="7" id="KW-0862">Zinc</keyword>
<evidence type="ECO:0000256" key="2">
    <source>
        <dbReference type="ARBA" id="ARBA00010136"/>
    </source>
</evidence>
<dbReference type="InterPro" id="IPR045357">
    <property type="entry name" value="Aminopeptidase_N-like_N"/>
</dbReference>
<dbReference type="Gene3D" id="1.10.390.10">
    <property type="entry name" value="Neutral Protease Domain 2"/>
    <property type="match status" value="1"/>
</dbReference>
<evidence type="ECO:0000256" key="8">
    <source>
        <dbReference type="ARBA" id="ARBA00023049"/>
    </source>
</evidence>
<dbReference type="InterPro" id="IPR011989">
    <property type="entry name" value="ARM-like"/>
</dbReference>
<evidence type="ECO:0000256" key="6">
    <source>
        <dbReference type="ARBA" id="ARBA00022801"/>
    </source>
</evidence>
<dbReference type="EMBL" id="UINC01000407">
    <property type="protein sequence ID" value="SUZ54778.1"/>
    <property type="molecule type" value="Genomic_DNA"/>
</dbReference>
<dbReference type="Pfam" id="PF17900">
    <property type="entry name" value="Peptidase_M1_N"/>
    <property type="match status" value="1"/>
</dbReference>
<dbReference type="Pfam" id="PF01433">
    <property type="entry name" value="Peptidase_M1"/>
    <property type="match status" value="1"/>
</dbReference>
<dbReference type="SUPFAM" id="SSF48371">
    <property type="entry name" value="ARM repeat"/>
    <property type="match status" value="1"/>
</dbReference>
<feature type="domain" description="Aminopeptidase N-like N-terminal" evidence="10">
    <location>
        <begin position="33"/>
        <end position="205"/>
    </location>
</feature>
<dbReference type="GO" id="GO:0043171">
    <property type="term" value="P:peptide catabolic process"/>
    <property type="evidence" value="ECO:0007669"/>
    <property type="project" value="TreeGrafter"/>
</dbReference>
<evidence type="ECO:0000259" key="10">
    <source>
        <dbReference type="Pfam" id="PF17900"/>
    </source>
</evidence>
<dbReference type="GO" id="GO:0070006">
    <property type="term" value="F:metalloaminopeptidase activity"/>
    <property type="evidence" value="ECO:0007669"/>
    <property type="project" value="TreeGrafter"/>
</dbReference>
<dbReference type="GO" id="GO:0016020">
    <property type="term" value="C:membrane"/>
    <property type="evidence" value="ECO:0007669"/>
    <property type="project" value="TreeGrafter"/>
</dbReference>
<dbReference type="Pfam" id="PF13646">
    <property type="entry name" value="HEAT_2"/>
    <property type="match status" value="2"/>
</dbReference>
<keyword evidence="4" id="KW-0645">Protease</keyword>